<dbReference type="Pfam" id="PF20906">
    <property type="entry name" value="S-Me-THD_C"/>
    <property type="match status" value="1"/>
</dbReference>
<reference evidence="3" key="1">
    <citation type="submission" date="2020-07" db="EMBL/GenBank/DDBJ databases">
        <title>Genomic analysis of a strain of Sedimentibacter Hydroxybenzoicus DSM7310.</title>
        <authorList>
            <person name="Ma S."/>
        </authorList>
    </citation>
    <scope>NUCLEOTIDE SEQUENCE</scope>
    <source>
        <strain evidence="3">DSM 7310</strain>
    </source>
</reference>
<proteinExistence type="predicted"/>
<accession>A0A974BKC5</accession>
<evidence type="ECO:0000313" key="3">
    <source>
        <dbReference type="EMBL" id="NYB74764.1"/>
    </source>
</evidence>
<gene>
    <name evidence="3" type="ORF">HZF24_11515</name>
</gene>
<feature type="domain" description="S-Me-THD N-terminal" evidence="1">
    <location>
        <begin position="9"/>
        <end position="173"/>
    </location>
</feature>
<feature type="domain" description="S-Me-THD-like C-terminal" evidence="2">
    <location>
        <begin position="180"/>
        <end position="369"/>
    </location>
</feature>
<comment type="caution">
    <text evidence="3">The sequence shown here is derived from an EMBL/GenBank/DDBJ whole genome shotgun (WGS) entry which is preliminary data.</text>
</comment>
<dbReference type="Gene3D" id="2.40.390.10">
    <property type="entry name" value="CV3147-like"/>
    <property type="match status" value="1"/>
</dbReference>
<evidence type="ECO:0000259" key="2">
    <source>
        <dbReference type="Pfam" id="PF20906"/>
    </source>
</evidence>
<dbReference type="SUPFAM" id="SSF160991">
    <property type="entry name" value="CV3147-like"/>
    <property type="match status" value="1"/>
</dbReference>
<dbReference type="AlphaFoldDB" id="A0A974BKC5"/>
<dbReference type="EMBL" id="JACBNQ010000013">
    <property type="protein sequence ID" value="NYB74764.1"/>
    <property type="molecule type" value="Genomic_DNA"/>
</dbReference>
<dbReference type="InterPro" id="IPR024071">
    <property type="entry name" value="S-Me-THD_C_sf"/>
</dbReference>
<keyword evidence="4" id="KW-1185">Reference proteome</keyword>
<name>A0A974BKC5_SEDHY</name>
<evidence type="ECO:0000259" key="1">
    <source>
        <dbReference type="Pfam" id="PF06032"/>
    </source>
</evidence>
<dbReference type="InterPro" id="IPR010318">
    <property type="entry name" value="S-Me-THD_N"/>
</dbReference>
<dbReference type="Proteomes" id="UP000611629">
    <property type="component" value="Unassembled WGS sequence"/>
</dbReference>
<organism evidence="3 4">
    <name type="scientific">Sedimentibacter hydroxybenzoicus DSM 7310</name>
    <dbReference type="NCBI Taxonomy" id="1123245"/>
    <lineage>
        <taxon>Bacteria</taxon>
        <taxon>Bacillati</taxon>
        <taxon>Bacillota</taxon>
        <taxon>Tissierellia</taxon>
        <taxon>Sedimentibacter</taxon>
    </lineage>
</organism>
<dbReference type="InterPro" id="IPR027479">
    <property type="entry name" value="S-Me-THD_N_sf"/>
</dbReference>
<sequence length="373" mass="40946">MSKIIFKREDIKPFLEGLTIYGTGGGGEPEWGKVILENDLDRGRVYEIVNPEDIEDDAFICSGGIMGSVKSLDDLSFVDTTLGWEKDFPLVNAIRAMEKIKGRKVDYLIPFEVGALNTPVIMSAAARLGIPMINGDACGRSCPETQMASFIGHGIDLYPMPLLDSYGNTTIVMKGNTPTYADEVGRFIVVKGGGFGANAHYPMSGAELKRSCVPYTVTRAIEFGKVIENANIKGENPVEAFRKTVDGKLLFEGVISHLEGEDRGGFYLTNLTMDGKGQFSGKKLKMVVKNESMAVWIDDKLAIMFPDCAFMLDTETGYGIPSIDHKVGLAMSIVCTPCHERIRECMETEIGKIAYGAARYGYSELEYIPFENL</sequence>
<dbReference type="InterPro" id="IPR048350">
    <property type="entry name" value="S-Me-THD-like_C"/>
</dbReference>
<protein>
    <submittedName>
        <fullName evidence="3">DUF917 domain-containing protein</fullName>
    </submittedName>
</protein>
<dbReference type="RefSeq" id="WP_179238471.1">
    <property type="nucleotide sequence ID" value="NZ_JACBNQ010000013.1"/>
</dbReference>
<dbReference type="Gene3D" id="3.40.1610.10">
    <property type="entry name" value="CV3147-like domain"/>
    <property type="match status" value="1"/>
</dbReference>
<evidence type="ECO:0000313" key="4">
    <source>
        <dbReference type="Proteomes" id="UP000611629"/>
    </source>
</evidence>
<dbReference type="Pfam" id="PF06032">
    <property type="entry name" value="S-Me-THD_N"/>
    <property type="match status" value="1"/>
</dbReference>